<sequence>MPPVAARDSLHAQDRAYFLRLLQIVVQSLRLAPERRLELVERIRELVLMAPSRIESSLLVGDAVFYQICTTLQPLFLVAIDSLLEHEDPTVGYTVADELEAVVPLEVRLPGSQPESW</sequence>
<dbReference type="AlphaFoldDB" id="A0A1V6UGY4"/>
<proteinExistence type="predicted"/>
<protein>
    <submittedName>
        <fullName evidence="1">Uncharacterized protein</fullName>
    </submittedName>
</protein>
<comment type="caution">
    <text evidence="1">The sequence shown here is derived from an EMBL/GenBank/DDBJ whole genome shotgun (WGS) entry which is preliminary data.</text>
</comment>
<keyword evidence="2" id="KW-1185">Reference proteome</keyword>
<name>A0A1V6UGY4_9EURO</name>
<accession>A0A1V6UGY4</accession>
<evidence type="ECO:0000313" key="2">
    <source>
        <dbReference type="Proteomes" id="UP000191500"/>
    </source>
</evidence>
<evidence type="ECO:0000313" key="1">
    <source>
        <dbReference type="EMBL" id="OQE37694.1"/>
    </source>
</evidence>
<organism evidence="1 2">
    <name type="scientific">Penicillium coprophilum</name>
    <dbReference type="NCBI Taxonomy" id="36646"/>
    <lineage>
        <taxon>Eukaryota</taxon>
        <taxon>Fungi</taxon>
        <taxon>Dikarya</taxon>
        <taxon>Ascomycota</taxon>
        <taxon>Pezizomycotina</taxon>
        <taxon>Eurotiomycetes</taxon>
        <taxon>Eurotiomycetidae</taxon>
        <taxon>Eurotiales</taxon>
        <taxon>Aspergillaceae</taxon>
        <taxon>Penicillium</taxon>
    </lineage>
</organism>
<dbReference type="EMBL" id="MDDG01000009">
    <property type="protein sequence ID" value="OQE37694.1"/>
    <property type="molecule type" value="Genomic_DNA"/>
</dbReference>
<gene>
    <name evidence="1" type="ORF">PENCOP_c009G06994</name>
</gene>
<dbReference type="Proteomes" id="UP000191500">
    <property type="component" value="Unassembled WGS sequence"/>
</dbReference>
<reference evidence="2" key="1">
    <citation type="journal article" date="2017" name="Nat. Microbiol.">
        <title>Global analysis of biosynthetic gene clusters reveals vast potential of secondary metabolite production in Penicillium species.</title>
        <authorList>
            <person name="Nielsen J.C."/>
            <person name="Grijseels S."/>
            <person name="Prigent S."/>
            <person name="Ji B."/>
            <person name="Dainat J."/>
            <person name="Nielsen K.F."/>
            <person name="Frisvad J.C."/>
            <person name="Workman M."/>
            <person name="Nielsen J."/>
        </authorList>
    </citation>
    <scope>NUCLEOTIDE SEQUENCE [LARGE SCALE GENOMIC DNA]</scope>
    <source>
        <strain evidence="2">IBT 31321</strain>
    </source>
</reference>